<evidence type="ECO:0000313" key="1">
    <source>
        <dbReference type="EMBL" id="MBF4985870.1"/>
    </source>
</evidence>
<organism evidence="1 2">
    <name type="scientific">Nonlabens mediterrranea</name>
    <dbReference type="NCBI Taxonomy" id="1419947"/>
    <lineage>
        <taxon>Bacteria</taxon>
        <taxon>Pseudomonadati</taxon>
        <taxon>Bacteroidota</taxon>
        <taxon>Flavobacteriia</taxon>
        <taxon>Flavobacteriales</taxon>
        <taxon>Flavobacteriaceae</taxon>
        <taxon>Nonlabens</taxon>
    </lineage>
</organism>
<dbReference type="EMBL" id="JADKYU010000876">
    <property type="protein sequence ID" value="MBF4985870.1"/>
    <property type="molecule type" value="Genomic_DNA"/>
</dbReference>
<reference evidence="1 2" key="1">
    <citation type="submission" date="2020-11" db="EMBL/GenBank/DDBJ databases">
        <title>P. mediterranea TC4 genome.</title>
        <authorList>
            <person name="Molmeret M."/>
        </authorList>
    </citation>
    <scope>NUCLEOTIDE SEQUENCE [LARGE SCALE GENOMIC DNA]</scope>
    <source>
        <strain evidence="1 2">TC4</strain>
    </source>
</reference>
<name>A0ABS0A957_9FLAO</name>
<accession>A0ABS0A957</accession>
<proteinExistence type="predicted"/>
<keyword evidence="2" id="KW-1185">Reference proteome</keyword>
<dbReference type="PROSITE" id="PS51257">
    <property type="entry name" value="PROKAR_LIPOPROTEIN"/>
    <property type="match status" value="1"/>
</dbReference>
<comment type="caution">
    <text evidence="1">The sequence shown here is derived from an EMBL/GenBank/DDBJ whole genome shotgun (WGS) entry which is preliminary data.</text>
</comment>
<sequence>MTKKILLLFIACAIISCKKDKENINLNVQGVVKTTRLVDDFNCNNTSYVFQIPFYEGDNETQERLNKEIKDLITQDFIDVTYNKDANLEEIWSLFISHREQKICSGDMSGISNINIEHTTQTDAIVSYEITYTRNGQHKRLINTFKKPELSVLKTIDLIKAQKEDDVRTIFDINLQQSVANLALDVKMDDQTEFREFVQNKVFSFKKEDFENATIGINELGVDSLTLQVSKSIALPKTFSYLNSDVKVEIRAKEMEYYLDLSPLKI</sequence>
<evidence type="ECO:0000313" key="2">
    <source>
        <dbReference type="Proteomes" id="UP001194729"/>
    </source>
</evidence>
<gene>
    <name evidence="1" type="ORF">FNJ87_16565</name>
</gene>
<protein>
    <submittedName>
        <fullName evidence="1">Uncharacterized protein</fullName>
    </submittedName>
</protein>
<dbReference type="Proteomes" id="UP001194729">
    <property type="component" value="Unassembled WGS sequence"/>
</dbReference>